<accession>A0A5C7IAL5</accession>
<evidence type="ECO:0000256" key="3">
    <source>
        <dbReference type="ARBA" id="ARBA00022840"/>
    </source>
</evidence>
<feature type="domain" description="NB-ARC" evidence="5">
    <location>
        <begin position="161"/>
        <end position="323"/>
    </location>
</feature>
<dbReference type="SUPFAM" id="SSF52540">
    <property type="entry name" value="P-loop containing nucleoside triphosphate hydrolases"/>
    <property type="match status" value="1"/>
</dbReference>
<dbReference type="EMBL" id="VAHF01000003">
    <property type="protein sequence ID" value="TXG65732.1"/>
    <property type="molecule type" value="Genomic_DNA"/>
</dbReference>
<dbReference type="GO" id="GO:0005524">
    <property type="term" value="F:ATP binding"/>
    <property type="evidence" value="ECO:0007669"/>
    <property type="project" value="UniProtKB-KW"/>
</dbReference>
<dbReference type="InterPro" id="IPR002182">
    <property type="entry name" value="NB-ARC"/>
</dbReference>
<dbReference type="Gene3D" id="1.10.8.430">
    <property type="entry name" value="Helical domain of apoptotic protease-activating factors"/>
    <property type="match status" value="1"/>
</dbReference>
<dbReference type="Gene3D" id="3.40.50.300">
    <property type="entry name" value="P-loop containing nucleotide triphosphate hydrolases"/>
    <property type="match status" value="1"/>
</dbReference>
<evidence type="ECO:0000256" key="2">
    <source>
        <dbReference type="ARBA" id="ARBA00022821"/>
    </source>
</evidence>
<sequence length="399" mass="45070">MVEIAISVAGKVSEYFVEPVVHQLSYIWNYKTNCENLETEVRKLSGRRDTVEHSVEASRRNGEEIEQQVNSWIDSAKKINNEASQVIQENQQANTECLNGWCWNPIKRHKHSRKAAKKLKAVVEVFGEGDFERVSYRIIPEETWLPSLMKGYVAFASRVSTLNDILSALSNPNVNMVGVYGQSGIGKTMLVKEVSRQPKVKELFDQIVFVEVSKTPDIKKIQGEIADKLGLQFRKESESGRARALCARLKNEKTILLILDDIWGRLDLDKVGIPFGEDHQGCKLLLTAINQDVLTNKMDSQSNFLIGVLNEEEAWSLFKKTVGNCIEDNNLDSIAKEVAKACRGVPKVIVTKARELKNKGEYEWKNALAELRELRKPSSKSFKLAKSFRNLSMKLGLGN</sequence>
<dbReference type="AlphaFoldDB" id="A0A5C7IAL5"/>
<organism evidence="6 7">
    <name type="scientific">Acer yangbiense</name>
    <dbReference type="NCBI Taxonomy" id="1000413"/>
    <lineage>
        <taxon>Eukaryota</taxon>
        <taxon>Viridiplantae</taxon>
        <taxon>Streptophyta</taxon>
        <taxon>Embryophyta</taxon>
        <taxon>Tracheophyta</taxon>
        <taxon>Spermatophyta</taxon>
        <taxon>Magnoliopsida</taxon>
        <taxon>eudicotyledons</taxon>
        <taxon>Gunneridae</taxon>
        <taxon>Pentapetalae</taxon>
        <taxon>rosids</taxon>
        <taxon>malvids</taxon>
        <taxon>Sapindales</taxon>
        <taxon>Sapindaceae</taxon>
        <taxon>Hippocastanoideae</taxon>
        <taxon>Acereae</taxon>
        <taxon>Acer</taxon>
    </lineage>
</organism>
<comment type="caution">
    <text evidence="6">The sequence shown here is derived from an EMBL/GenBank/DDBJ whole genome shotgun (WGS) entry which is preliminary data.</text>
</comment>
<evidence type="ECO:0000313" key="6">
    <source>
        <dbReference type="EMBL" id="TXG65732.1"/>
    </source>
</evidence>
<dbReference type="InterPro" id="IPR027417">
    <property type="entry name" value="P-loop_NTPase"/>
</dbReference>
<dbReference type="Pfam" id="PF00931">
    <property type="entry name" value="NB-ARC"/>
    <property type="match status" value="1"/>
</dbReference>
<gene>
    <name evidence="6" type="ORF">EZV62_007007</name>
</gene>
<reference evidence="7" key="1">
    <citation type="journal article" date="2019" name="Gigascience">
        <title>De novo genome assembly of the endangered Acer yangbiense, a plant species with extremely small populations endemic to Yunnan Province, China.</title>
        <authorList>
            <person name="Yang J."/>
            <person name="Wariss H.M."/>
            <person name="Tao L."/>
            <person name="Zhang R."/>
            <person name="Yun Q."/>
            <person name="Hollingsworth P."/>
            <person name="Dao Z."/>
            <person name="Luo G."/>
            <person name="Guo H."/>
            <person name="Ma Y."/>
            <person name="Sun W."/>
        </authorList>
    </citation>
    <scope>NUCLEOTIDE SEQUENCE [LARGE SCALE GENOMIC DNA]</scope>
    <source>
        <strain evidence="7">cv. Malutang</strain>
    </source>
</reference>
<evidence type="ECO:0000313" key="7">
    <source>
        <dbReference type="Proteomes" id="UP000323000"/>
    </source>
</evidence>
<dbReference type="PANTHER" id="PTHR33463:SF198">
    <property type="entry name" value="RPP4C3"/>
    <property type="match status" value="1"/>
</dbReference>
<protein>
    <recommendedName>
        <fullName evidence="5">NB-ARC domain-containing protein</fullName>
    </recommendedName>
</protein>
<dbReference type="GO" id="GO:0006952">
    <property type="term" value="P:defense response"/>
    <property type="evidence" value="ECO:0007669"/>
    <property type="project" value="UniProtKB-KW"/>
</dbReference>
<feature type="coiled-coil region" evidence="4">
    <location>
        <begin position="27"/>
        <end position="96"/>
    </location>
</feature>
<dbReference type="PANTHER" id="PTHR33463">
    <property type="entry name" value="NB-ARC DOMAIN-CONTAINING PROTEIN-RELATED"/>
    <property type="match status" value="1"/>
</dbReference>
<dbReference type="GO" id="GO:0043531">
    <property type="term" value="F:ADP binding"/>
    <property type="evidence" value="ECO:0007669"/>
    <property type="project" value="InterPro"/>
</dbReference>
<proteinExistence type="predicted"/>
<name>A0A5C7IAL5_9ROSI</name>
<dbReference type="OrthoDB" id="1898799at2759"/>
<dbReference type="InterPro" id="IPR042197">
    <property type="entry name" value="Apaf_helical"/>
</dbReference>
<evidence type="ECO:0000256" key="4">
    <source>
        <dbReference type="SAM" id="Coils"/>
    </source>
</evidence>
<dbReference type="InterPro" id="IPR050905">
    <property type="entry name" value="Plant_NBS-LRR"/>
</dbReference>
<dbReference type="Proteomes" id="UP000323000">
    <property type="component" value="Chromosome 3"/>
</dbReference>
<dbReference type="FunFam" id="3.40.50.300:FF:001091">
    <property type="entry name" value="Probable disease resistance protein At1g61300"/>
    <property type="match status" value="1"/>
</dbReference>
<keyword evidence="2" id="KW-0611">Plant defense</keyword>
<evidence type="ECO:0000256" key="1">
    <source>
        <dbReference type="ARBA" id="ARBA00022741"/>
    </source>
</evidence>
<keyword evidence="1" id="KW-0547">Nucleotide-binding</keyword>
<keyword evidence="3" id="KW-0067">ATP-binding</keyword>
<keyword evidence="4" id="KW-0175">Coiled coil</keyword>
<keyword evidence="7" id="KW-1185">Reference proteome</keyword>
<evidence type="ECO:0000259" key="5">
    <source>
        <dbReference type="Pfam" id="PF00931"/>
    </source>
</evidence>
<dbReference type="PRINTS" id="PR00364">
    <property type="entry name" value="DISEASERSIST"/>
</dbReference>